<protein>
    <submittedName>
        <fullName evidence="1">ABC transporter substrate-binding protein</fullName>
    </submittedName>
</protein>
<evidence type="ECO:0000313" key="2">
    <source>
        <dbReference type="Proteomes" id="UP000055611"/>
    </source>
</evidence>
<name>A0ABM5YRU4_9BACT</name>
<sequence>MLCTLLFSPPAHADGKPGKVTEVISAGPSWESFTNADGTGLYHEVLEAVFALYGIKVRHEYVPSDRADELVRLGWVDMMICDDRAEPPLRLARYPLYANDYYVLYDKDRVGEWRGGETLRDKEIAAQKGFYHQWDFPVPVRIREMASGVKCLEMVLLGRSDFYVDDMAFIEESIRASGARPDRSRYLARKAGNRSYHPVFNTTPRSDMVIKMYDDGMLRLHKSGALEPIYEKWGHVYPDFDAF</sequence>
<dbReference type="Proteomes" id="UP000055611">
    <property type="component" value="Chromosome"/>
</dbReference>
<evidence type="ECO:0000313" key="1">
    <source>
        <dbReference type="EMBL" id="AMK10050.1"/>
    </source>
</evidence>
<dbReference type="SUPFAM" id="SSF53850">
    <property type="entry name" value="Periplasmic binding protein-like II"/>
    <property type="match status" value="1"/>
</dbReference>
<dbReference type="Gene3D" id="3.40.190.10">
    <property type="entry name" value="Periplasmic binding protein-like II"/>
    <property type="match status" value="2"/>
</dbReference>
<accession>A0ABM5YRU4</accession>
<reference evidence="1 2" key="1">
    <citation type="journal article" date="2016" name="Front. Microbiol.">
        <title>Genome Sequence of the Piezophilic, Mesophilic Sulfate-Reducing Bacterium Desulfovibrio indicus J2T.</title>
        <authorList>
            <person name="Cao J."/>
            <person name="Maignien L."/>
            <person name="Shao Z."/>
            <person name="Alain K."/>
            <person name="Jebbar M."/>
        </authorList>
    </citation>
    <scope>NUCLEOTIDE SEQUENCE [LARGE SCALE GENOMIC DNA]</scope>
    <source>
        <strain evidence="1 2">J2</strain>
    </source>
</reference>
<gene>
    <name evidence="1" type="ORF">AWY79_02430</name>
</gene>
<dbReference type="EMBL" id="CP014206">
    <property type="protein sequence ID" value="AMK10050.1"/>
    <property type="molecule type" value="Genomic_DNA"/>
</dbReference>
<organism evidence="1 2">
    <name type="scientific">Pseudodesulfovibrio indicus</name>
    <dbReference type="NCBI Taxonomy" id="1716143"/>
    <lineage>
        <taxon>Bacteria</taxon>
        <taxon>Pseudomonadati</taxon>
        <taxon>Thermodesulfobacteriota</taxon>
        <taxon>Desulfovibrionia</taxon>
        <taxon>Desulfovibrionales</taxon>
        <taxon>Desulfovibrionaceae</taxon>
    </lineage>
</organism>
<proteinExistence type="predicted"/>
<keyword evidence="2" id="KW-1185">Reference proteome</keyword>